<dbReference type="RefSeq" id="WP_046233130.1">
    <property type="nucleotide sequence ID" value="NZ_CP016808.1"/>
</dbReference>
<reference evidence="2" key="1">
    <citation type="submission" date="2016-08" db="EMBL/GenBank/DDBJ databases">
        <title>Complete Genome Seqeunce of Paenibacillus sp. BIHB 4019 from tea rhizoplane.</title>
        <authorList>
            <person name="Thakur R."/>
            <person name="Swarnkar M.K."/>
            <person name="Gulati A."/>
        </authorList>
    </citation>
    <scope>NUCLEOTIDE SEQUENCE [LARGE SCALE GENOMIC DNA]</scope>
    <source>
        <strain evidence="2">BIHB4019</strain>
    </source>
</reference>
<dbReference type="PANTHER" id="PTHR43031:SF17">
    <property type="entry name" value="SULFURTRANSFERASE YTWF-RELATED"/>
    <property type="match status" value="1"/>
</dbReference>
<dbReference type="InterPro" id="IPR001763">
    <property type="entry name" value="Rhodanese-like_dom"/>
</dbReference>
<dbReference type="Pfam" id="PF00581">
    <property type="entry name" value="Rhodanese"/>
    <property type="match status" value="1"/>
</dbReference>
<organism evidence="2">
    <name type="scientific">Paenibacillus sp. BIHB 4019</name>
    <dbReference type="NCBI Taxonomy" id="1870819"/>
    <lineage>
        <taxon>Bacteria</taxon>
        <taxon>Bacillati</taxon>
        <taxon>Bacillota</taxon>
        <taxon>Bacilli</taxon>
        <taxon>Bacillales</taxon>
        <taxon>Paenibacillaceae</taxon>
        <taxon>Paenibacillus</taxon>
    </lineage>
</organism>
<dbReference type="AlphaFoldDB" id="A0A1B2DTH3"/>
<protein>
    <submittedName>
        <fullName evidence="2">Sulfurtransferase</fullName>
    </submittedName>
</protein>
<dbReference type="PANTHER" id="PTHR43031">
    <property type="entry name" value="FAD-DEPENDENT OXIDOREDUCTASE"/>
    <property type="match status" value="1"/>
</dbReference>
<name>A0A1B2DTH3_9BACL</name>
<dbReference type="SMART" id="SM00450">
    <property type="entry name" value="RHOD"/>
    <property type="match status" value="1"/>
</dbReference>
<dbReference type="Gene3D" id="3.40.250.10">
    <property type="entry name" value="Rhodanese-like domain"/>
    <property type="match status" value="1"/>
</dbReference>
<dbReference type="CDD" id="cd00158">
    <property type="entry name" value="RHOD"/>
    <property type="match status" value="1"/>
</dbReference>
<dbReference type="InterPro" id="IPR036873">
    <property type="entry name" value="Rhodanese-like_dom_sf"/>
</dbReference>
<dbReference type="PROSITE" id="PS50206">
    <property type="entry name" value="RHODANESE_3"/>
    <property type="match status" value="1"/>
</dbReference>
<accession>A0A1B2DTH3</accession>
<gene>
    <name evidence="2" type="ORF">BBD42_26205</name>
</gene>
<sequence>MYNEITPEQVEARLNNKEKFHLIDVRELDEWEEGHIAEAAHLPLSEIQERLDELPKDENIIFVCRSGGRSGKVCGFLAPQGYSVTNMTGGMLAWPGAIVTGA</sequence>
<proteinExistence type="predicted"/>
<dbReference type="SUPFAM" id="SSF52821">
    <property type="entry name" value="Rhodanese/Cell cycle control phosphatase"/>
    <property type="match status" value="1"/>
</dbReference>
<dbReference type="GO" id="GO:0016740">
    <property type="term" value="F:transferase activity"/>
    <property type="evidence" value="ECO:0007669"/>
    <property type="project" value="UniProtKB-KW"/>
</dbReference>
<evidence type="ECO:0000313" key="2">
    <source>
        <dbReference type="EMBL" id="ANY71005.1"/>
    </source>
</evidence>
<evidence type="ECO:0000259" key="1">
    <source>
        <dbReference type="PROSITE" id="PS50206"/>
    </source>
</evidence>
<dbReference type="InterPro" id="IPR050229">
    <property type="entry name" value="GlpE_sulfurtransferase"/>
</dbReference>
<feature type="domain" description="Rhodanese" evidence="1">
    <location>
        <begin position="16"/>
        <end position="100"/>
    </location>
</feature>
<dbReference type="EMBL" id="CP016808">
    <property type="protein sequence ID" value="ANY71005.1"/>
    <property type="molecule type" value="Genomic_DNA"/>
</dbReference>
<keyword evidence="2" id="KW-0808">Transferase</keyword>